<protein>
    <recommendedName>
        <fullName evidence="2">Galectin</fullName>
    </recommendedName>
</protein>
<dbReference type="InterPro" id="IPR013320">
    <property type="entry name" value="ConA-like_dom_sf"/>
</dbReference>
<organism evidence="4 5">
    <name type="scientific">Microcebus murinus</name>
    <name type="common">Gray mouse lemur</name>
    <name type="synonym">Lemur murinus</name>
    <dbReference type="NCBI Taxonomy" id="30608"/>
    <lineage>
        <taxon>Eukaryota</taxon>
        <taxon>Metazoa</taxon>
        <taxon>Chordata</taxon>
        <taxon>Craniata</taxon>
        <taxon>Vertebrata</taxon>
        <taxon>Euteleostomi</taxon>
        <taxon>Mammalia</taxon>
        <taxon>Eutheria</taxon>
        <taxon>Euarchontoglires</taxon>
        <taxon>Primates</taxon>
        <taxon>Strepsirrhini</taxon>
        <taxon>Lemuriformes</taxon>
        <taxon>Cheirogaleidae</taxon>
        <taxon>Microcebus</taxon>
    </lineage>
</organism>
<dbReference type="InterPro" id="IPR044156">
    <property type="entry name" value="Galectin-like"/>
</dbReference>
<dbReference type="CDD" id="cd00070">
    <property type="entry name" value="GLECT"/>
    <property type="match status" value="1"/>
</dbReference>
<dbReference type="SUPFAM" id="SSF49899">
    <property type="entry name" value="Concanavalin A-like lectins/glucanases"/>
    <property type="match status" value="1"/>
</dbReference>
<evidence type="ECO:0000256" key="2">
    <source>
        <dbReference type="RuleBase" id="RU102079"/>
    </source>
</evidence>
<dbReference type="EMBL" id="ABDC03008869">
    <property type="status" value="NOT_ANNOTATED_CDS"/>
    <property type="molecule type" value="Genomic_DNA"/>
</dbReference>
<reference evidence="4" key="3">
    <citation type="submission" date="2025-09" db="UniProtKB">
        <authorList>
            <consortium name="Ensembl"/>
        </authorList>
    </citation>
    <scope>IDENTIFICATION</scope>
</reference>
<dbReference type="GeneTree" id="ENSGT00940000155025"/>
<dbReference type="SMART" id="SM00908">
    <property type="entry name" value="Gal-bind_lectin"/>
    <property type="match status" value="1"/>
</dbReference>
<accession>A0A8C5USY8</accession>
<keyword evidence="5" id="KW-1185">Reference proteome</keyword>
<reference evidence="4" key="2">
    <citation type="submission" date="2025-08" db="UniProtKB">
        <authorList>
            <consortium name="Ensembl"/>
        </authorList>
    </citation>
    <scope>IDENTIFICATION</scope>
</reference>
<evidence type="ECO:0000256" key="1">
    <source>
        <dbReference type="ARBA" id="ARBA00022734"/>
    </source>
</evidence>
<evidence type="ECO:0000259" key="3">
    <source>
        <dbReference type="PROSITE" id="PS51304"/>
    </source>
</evidence>
<feature type="domain" description="Galectin" evidence="3">
    <location>
        <begin position="4"/>
        <end position="131"/>
    </location>
</feature>
<dbReference type="GO" id="GO:0043029">
    <property type="term" value="P:T cell homeostasis"/>
    <property type="evidence" value="ECO:0007669"/>
    <property type="project" value="Ensembl"/>
</dbReference>
<dbReference type="Ensembl" id="ENSMICT00000003749.3">
    <property type="protein sequence ID" value="ENSMICP00000003416.3"/>
    <property type="gene ID" value="ENSMICG00000003748.3"/>
</dbReference>
<dbReference type="OMA" id="EITNMDM"/>
<keyword evidence="1 2" id="KW-0430">Lectin</keyword>
<name>A0A8C5USY8_MICMU</name>
<evidence type="ECO:0000313" key="5">
    <source>
        <dbReference type="Proteomes" id="UP000694394"/>
    </source>
</evidence>
<dbReference type="PANTHER" id="PTHR11346">
    <property type="entry name" value="GALECTIN"/>
    <property type="match status" value="1"/>
</dbReference>
<dbReference type="Gene3D" id="2.60.120.200">
    <property type="match status" value="1"/>
</dbReference>
<reference evidence="4" key="1">
    <citation type="submission" date="2016-12" db="EMBL/GenBank/DDBJ databases">
        <title>Mouse lemur reference genome and diversity panel.</title>
        <authorList>
            <person name="Harris R."/>
            <person name="Larsen P."/>
            <person name="Liu Y."/>
            <person name="Hughes D.S."/>
            <person name="Murali S."/>
            <person name="Raveendran M."/>
            <person name="Korchina V."/>
            <person name="Wang M."/>
            <person name="Jhangiani S."/>
            <person name="Bandaranaike D."/>
            <person name="Bellair M."/>
            <person name="Blankenburg K."/>
            <person name="Chao H."/>
            <person name="Dahdouli M."/>
            <person name="Dinh H."/>
            <person name="Doddapaneni H."/>
            <person name="English A."/>
            <person name="Firestine M."/>
            <person name="Gnanaolivu R."/>
            <person name="Gross S."/>
            <person name="Hernandez B."/>
            <person name="Javaid M."/>
            <person name="Jayaseelan J."/>
            <person name="Jones J."/>
            <person name="Khan Z."/>
            <person name="Kovar C."/>
            <person name="Kurapati P."/>
            <person name="Le B."/>
            <person name="Lee S."/>
            <person name="Li M."/>
            <person name="Mathew T."/>
            <person name="Narasimhan A."/>
            <person name="Ngo D."/>
            <person name="Nguyen L."/>
            <person name="Okwuonu G."/>
            <person name="Ongeri F."/>
            <person name="Osuji N."/>
            <person name="Pu L.-L."/>
            <person name="Puazo M."/>
            <person name="Quiroz J."/>
            <person name="Raj R."/>
            <person name="Rajbhandari K."/>
            <person name="Reid J.G."/>
            <person name="Santibanez J."/>
            <person name="Sexton D."/>
            <person name="Skinner E."/>
            <person name="Vee V."/>
            <person name="Weissenberger G."/>
            <person name="Wu Y."/>
            <person name="Xin Y."/>
            <person name="Han Y."/>
            <person name="Campbell C."/>
            <person name="Brown A."/>
            <person name="Sullivan B."/>
            <person name="Shelton J."/>
            <person name="Brown S."/>
            <person name="Dudchenko O."/>
            <person name="Machol I."/>
            <person name="Durand N."/>
            <person name="Shamim M."/>
            <person name="Lieberman A."/>
            <person name="Muzny D.M."/>
            <person name="Richards S."/>
            <person name="Yoder A."/>
            <person name="Worley K.C."/>
            <person name="Rogers J."/>
            <person name="Gibbs R.A."/>
        </authorList>
    </citation>
    <scope>NUCLEOTIDE SEQUENCE [LARGE SCALE GENOMIC DNA]</scope>
</reference>
<dbReference type="PROSITE" id="PS51304">
    <property type="entry name" value="GALECTIN"/>
    <property type="match status" value="1"/>
</dbReference>
<dbReference type="GO" id="GO:1990724">
    <property type="term" value="C:galectin complex"/>
    <property type="evidence" value="ECO:0007669"/>
    <property type="project" value="Ensembl"/>
</dbReference>
<dbReference type="GO" id="GO:0030246">
    <property type="term" value="F:carbohydrate binding"/>
    <property type="evidence" value="ECO:0007669"/>
    <property type="project" value="UniProtKB-UniRule"/>
</dbReference>
<proteinExistence type="predicted"/>
<dbReference type="GO" id="GO:0043065">
    <property type="term" value="P:positive regulation of apoptotic process"/>
    <property type="evidence" value="ECO:0007669"/>
    <property type="project" value="Ensembl"/>
</dbReference>
<gene>
    <name evidence="4" type="primary">LGALS2</name>
</gene>
<dbReference type="Pfam" id="PF00337">
    <property type="entry name" value="Gal-bind_lectin"/>
    <property type="match status" value="1"/>
</dbReference>
<sequence>MSEDFEIRNMNMKPGTTLKIKGRIPDDANSFAINLGQGSDELNLHFNPRFTESIIVCNTKDGSSWGQEQRDNHQCFTPGSEVKVTITFESDKFNVMLPDGHRLTFPNRLGHNHLSYLSVQNGFKVSSFKFEE</sequence>
<dbReference type="GO" id="GO:0098609">
    <property type="term" value="P:cell-cell adhesion"/>
    <property type="evidence" value="ECO:0007669"/>
    <property type="project" value="Ensembl"/>
</dbReference>
<dbReference type="SMART" id="SM00276">
    <property type="entry name" value="GLECT"/>
    <property type="match status" value="1"/>
</dbReference>
<dbReference type="FunFam" id="2.60.120.200:FF:000021">
    <property type="entry name" value="Galectin"/>
    <property type="match status" value="1"/>
</dbReference>
<dbReference type="Proteomes" id="UP000694394">
    <property type="component" value="Chromosome 7"/>
</dbReference>
<dbReference type="PANTHER" id="PTHR11346:SF104">
    <property type="entry name" value="GALECTIN-2"/>
    <property type="match status" value="1"/>
</dbReference>
<dbReference type="GO" id="GO:0050729">
    <property type="term" value="P:positive regulation of inflammatory response"/>
    <property type="evidence" value="ECO:0007669"/>
    <property type="project" value="Ensembl"/>
</dbReference>
<dbReference type="AlphaFoldDB" id="A0A8C5USY8"/>
<evidence type="ECO:0000313" key="4">
    <source>
        <dbReference type="Ensembl" id="ENSMICP00000003416.3"/>
    </source>
</evidence>
<dbReference type="InterPro" id="IPR001079">
    <property type="entry name" value="Galectin_CRD"/>
</dbReference>